<dbReference type="AlphaFoldDB" id="A0A427A6M6"/>
<organism evidence="2 3">
    <name type="scientific">Ensete ventricosum</name>
    <name type="common">Abyssinian banana</name>
    <name type="synonym">Musa ensete</name>
    <dbReference type="NCBI Taxonomy" id="4639"/>
    <lineage>
        <taxon>Eukaryota</taxon>
        <taxon>Viridiplantae</taxon>
        <taxon>Streptophyta</taxon>
        <taxon>Embryophyta</taxon>
        <taxon>Tracheophyta</taxon>
        <taxon>Spermatophyta</taxon>
        <taxon>Magnoliopsida</taxon>
        <taxon>Liliopsida</taxon>
        <taxon>Zingiberales</taxon>
        <taxon>Musaceae</taxon>
        <taxon>Ensete</taxon>
    </lineage>
</organism>
<name>A0A427A6M6_ENSVE</name>
<sequence length="140" mass="15133">MVSRLSASTSGGQRRLATVRAAVGDNDVTTWQVRLRLKRMTTATSRGSRKQGSSREGRCGSKDGRGGWAALERATTIALDLQAGRVSKAKGAMKVATSRGGRKRAVIVRRGLRQWERRRQQSTVGNGGRPWGGGVEGGWR</sequence>
<feature type="region of interest" description="Disordered" evidence="1">
    <location>
        <begin position="117"/>
        <end position="140"/>
    </location>
</feature>
<reference evidence="2 3" key="1">
    <citation type="journal article" date="2014" name="Agronomy (Basel)">
        <title>A Draft Genome Sequence for Ensete ventricosum, the Drought-Tolerant Tree Against Hunger.</title>
        <authorList>
            <person name="Harrison J."/>
            <person name="Moore K.A."/>
            <person name="Paszkiewicz K."/>
            <person name="Jones T."/>
            <person name="Grant M."/>
            <person name="Ambacheew D."/>
            <person name="Muzemil S."/>
            <person name="Studholme D.J."/>
        </authorList>
    </citation>
    <scope>NUCLEOTIDE SEQUENCE [LARGE SCALE GENOMIC DNA]</scope>
</reference>
<feature type="compositionally biased region" description="Gly residues" evidence="1">
    <location>
        <begin position="125"/>
        <end position="140"/>
    </location>
</feature>
<feature type="region of interest" description="Disordered" evidence="1">
    <location>
        <begin position="39"/>
        <end position="67"/>
    </location>
</feature>
<evidence type="ECO:0000313" key="3">
    <source>
        <dbReference type="Proteomes" id="UP000287651"/>
    </source>
</evidence>
<feature type="compositionally biased region" description="Basic and acidic residues" evidence="1">
    <location>
        <begin position="53"/>
        <end position="65"/>
    </location>
</feature>
<gene>
    <name evidence="2" type="ORF">B296_00006487</name>
</gene>
<evidence type="ECO:0000256" key="1">
    <source>
        <dbReference type="SAM" id="MobiDB-lite"/>
    </source>
</evidence>
<comment type="caution">
    <text evidence="2">The sequence shown here is derived from an EMBL/GenBank/DDBJ whole genome shotgun (WGS) entry which is preliminary data.</text>
</comment>
<accession>A0A427A6M6</accession>
<protein>
    <submittedName>
        <fullName evidence="2">Uncharacterized protein</fullName>
    </submittedName>
</protein>
<dbReference type="Proteomes" id="UP000287651">
    <property type="component" value="Unassembled WGS sequence"/>
</dbReference>
<proteinExistence type="predicted"/>
<dbReference type="EMBL" id="AMZH03003564">
    <property type="protein sequence ID" value="RRT71916.1"/>
    <property type="molecule type" value="Genomic_DNA"/>
</dbReference>
<evidence type="ECO:0000313" key="2">
    <source>
        <dbReference type="EMBL" id="RRT71916.1"/>
    </source>
</evidence>